<dbReference type="PANTHER" id="PTHR33931:SF2">
    <property type="entry name" value="HOLIN-LIKE PROTEIN CIDA"/>
    <property type="match status" value="1"/>
</dbReference>
<feature type="transmembrane region" description="Helical" evidence="6">
    <location>
        <begin position="26"/>
        <end position="44"/>
    </location>
</feature>
<evidence type="ECO:0000256" key="4">
    <source>
        <dbReference type="ARBA" id="ARBA00022989"/>
    </source>
</evidence>
<comment type="subcellular location">
    <subcellularLocation>
        <location evidence="1">Cell membrane</location>
        <topology evidence="1">Multi-pass membrane protein</topology>
    </subcellularLocation>
</comment>
<keyword evidence="3 6" id="KW-0812">Transmembrane</keyword>
<gene>
    <name evidence="7" type="ORF">ACFQWB_05265</name>
</gene>
<name>A0ABW2V501_9BACL</name>
<evidence type="ECO:0000313" key="7">
    <source>
        <dbReference type="EMBL" id="MFC7749353.1"/>
    </source>
</evidence>
<evidence type="ECO:0000313" key="8">
    <source>
        <dbReference type="Proteomes" id="UP001596528"/>
    </source>
</evidence>
<dbReference type="InterPro" id="IPR005538">
    <property type="entry name" value="LrgA/CidA"/>
</dbReference>
<reference evidence="8" key="1">
    <citation type="journal article" date="2019" name="Int. J. Syst. Evol. Microbiol.">
        <title>The Global Catalogue of Microorganisms (GCM) 10K type strain sequencing project: providing services to taxonomists for standard genome sequencing and annotation.</title>
        <authorList>
            <consortium name="The Broad Institute Genomics Platform"/>
            <consortium name="The Broad Institute Genome Sequencing Center for Infectious Disease"/>
            <person name="Wu L."/>
            <person name="Ma J."/>
        </authorList>
    </citation>
    <scope>NUCLEOTIDE SEQUENCE [LARGE SCALE GENOMIC DNA]</scope>
    <source>
        <strain evidence="8">JCM 18657</strain>
    </source>
</reference>
<dbReference type="PANTHER" id="PTHR33931">
    <property type="entry name" value="HOLIN-LIKE PROTEIN CIDA-RELATED"/>
    <property type="match status" value="1"/>
</dbReference>
<evidence type="ECO:0000256" key="6">
    <source>
        <dbReference type="SAM" id="Phobius"/>
    </source>
</evidence>
<evidence type="ECO:0000256" key="1">
    <source>
        <dbReference type="ARBA" id="ARBA00004651"/>
    </source>
</evidence>
<protein>
    <submittedName>
        <fullName evidence="7">CidA/LrgA family protein</fullName>
    </submittedName>
</protein>
<feature type="transmembrane region" description="Helical" evidence="6">
    <location>
        <begin position="56"/>
        <end position="78"/>
    </location>
</feature>
<keyword evidence="4 6" id="KW-1133">Transmembrane helix</keyword>
<evidence type="ECO:0000256" key="5">
    <source>
        <dbReference type="ARBA" id="ARBA00023136"/>
    </source>
</evidence>
<dbReference type="RefSeq" id="WP_138789568.1">
    <property type="nucleotide sequence ID" value="NZ_JBHTGQ010000011.1"/>
</dbReference>
<dbReference type="Pfam" id="PF03788">
    <property type="entry name" value="LrgA"/>
    <property type="match status" value="1"/>
</dbReference>
<accession>A0ABW2V501</accession>
<dbReference type="EMBL" id="JBHTGQ010000011">
    <property type="protein sequence ID" value="MFC7749353.1"/>
    <property type="molecule type" value="Genomic_DNA"/>
</dbReference>
<organism evidence="7 8">
    <name type="scientific">Paenibacillus thermoaerophilus</name>
    <dbReference type="NCBI Taxonomy" id="1215385"/>
    <lineage>
        <taxon>Bacteria</taxon>
        <taxon>Bacillati</taxon>
        <taxon>Bacillota</taxon>
        <taxon>Bacilli</taxon>
        <taxon>Bacillales</taxon>
        <taxon>Paenibacillaceae</taxon>
        <taxon>Paenibacillus</taxon>
    </lineage>
</organism>
<keyword evidence="5 6" id="KW-0472">Membrane</keyword>
<keyword evidence="2" id="KW-1003">Cell membrane</keyword>
<dbReference type="Proteomes" id="UP001596528">
    <property type="component" value="Unassembled WGS sequence"/>
</dbReference>
<comment type="caution">
    <text evidence="7">The sequence shown here is derived from an EMBL/GenBank/DDBJ whole genome shotgun (WGS) entry which is preliminary data.</text>
</comment>
<keyword evidence="8" id="KW-1185">Reference proteome</keyword>
<evidence type="ECO:0000256" key="3">
    <source>
        <dbReference type="ARBA" id="ARBA00022692"/>
    </source>
</evidence>
<sequence length="125" mass="13497">MSGLAILFGFNLLGLALEKGLHIPIPGNVIGLILFTASLFLRIVKLEWVEQSAAFLLKHMMLFFAPFVVGTLAFFPIIRESWLSTIVALIGSTLIVMMVTGFAAGSFGRAKSAAANMSAERSLHE</sequence>
<feature type="transmembrane region" description="Helical" evidence="6">
    <location>
        <begin position="84"/>
        <end position="107"/>
    </location>
</feature>
<proteinExistence type="predicted"/>
<evidence type="ECO:0000256" key="2">
    <source>
        <dbReference type="ARBA" id="ARBA00022475"/>
    </source>
</evidence>